<organism evidence="1 2">
    <name type="scientific">Salinibacillus xinjiangensis</name>
    <dbReference type="NCBI Taxonomy" id="1229268"/>
    <lineage>
        <taxon>Bacteria</taxon>
        <taxon>Bacillati</taxon>
        <taxon>Bacillota</taxon>
        <taxon>Bacilli</taxon>
        <taxon>Bacillales</taxon>
        <taxon>Bacillaceae</taxon>
        <taxon>Salinibacillus</taxon>
    </lineage>
</organism>
<name>A0A6G1XBF2_9BACI</name>
<protein>
    <submittedName>
        <fullName evidence="1">RNA polymerase subunit sigma-70</fullName>
    </submittedName>
</protein>
<keyword evidence="2" id="KW-1185">Reference proteome</keyword>
<gene>
    <name evidence="1" type="ORF">GH754_18560</name>
</gene>
<dbReference type="AlphaFoldDB" id="A0A6G1XBF2"/>
<evidence type="ECO:0000313" key="1">
    <source>
        <dbReference type="EMBL" id="MRG88262.1"/>
    </source>
</evidence>
<dbReference type="OrthoDB" id="2970986at2"/>
<dbReference type="EMBL" id="WJNH01000018">
    <property type="protein sequence ID" value="MRG88262.1"/>
    <property type="molecule type" value="Genomic_DNA"/>
</dbReference>
<proteinExistence type="predicted"/>
<comment type="caution">
    <text evidence="1">The sequence shown here is derived from an EMBL/GenBank/DDBJ whole genome shotgun (WGS) entry which is preliminary data.</text>
</comment>
<reference evidence="1 2" key="1">
    <citation type="submission" date="2019-11" db="EMBL/GenBank/DDBJ databases">
        <authorList>
            <person name="Li J."/>
        </authorList>
    </citation>
    <scope>NUCLEOTIDE SEQUENCE [LARGE SCALE GENOMIC DNA]</scope>
    <source>
        <strain evidence="1 2">J4</strain>
    </source>
</reference>
<accession>A0A6G1XBF2</accession>
<dbReference type="Proteomes" id="UP000480185">
    <property type="component" value="Unassembled WGS sequence"/>
</dbReference>
<sequence>MALSQQDVFNIDFHQFMDSEKDQSSMELAQEFGLSLKDVKNLKEKLNRS</sequence>
<evidence type="ECO:0000313" key="2">
    <source>
        <dbReference type="Proteomes" id="UP000480185"/>
    </source>
</evidence>